<dbReference type="Proteomes" id="UP000257109">
    <property type="component" value="Unassembled WGS sequence"/>
</dbReference>
<feature type="non-terminal residue" evidence="2">
    <location>
        <position position="1"/>
    </location>
</feature>
<dbReference type="AlphaFoldDB" id="A0A371GKP5"/>
<organism evidence="2 3">
    <name type="scientific">Mucuna pruriens</name>
    <name type="common">Velvet bean</name>
    <name type="synonym">Dolichos pruriens</name>
    <dbReference type="NCBI Taxonomy" id="157652"/>
    <lineage>
        <taxon>Eukaryota</taxon>
        <taxon>Viridiplantae</taxon>
        <taxon>Streptophyta</taxon>
        <taxon>Embryophyta</taxon>
        <taxon>Tracheophyta</taxon>
        <taxon>Spermatophyta</taxon>
        <taxon>Magnoliopsida</taxon>
        <taxon>eudicotyledons</taxon>
        <taxon>Gunneridae</taxon>
        <taxon>Pentapetalae</taxon>
        <taxon>rosids</taxon>
        <taxon>fabids</taxon>
        <taxon>Fabales</taxon>
        <taxon>Fabaceae</taxon>
        <taxon>Papilionoideae</taxon>
        <taxon>50 kb inversion clade</taxon>
        <taxon>NPAAA clade</taxon>
        <taxon>indigoferoid/millettioid clade</taxon>
        <taxon>Phaseoleae</taxon>
        <taxon>Mucuna</taxon>
    </lineage>
</organism>
<feature type="transmembrane region" description="Helical" evidence="1">
    <location>
        <begin position="29"/>
        <end position="50"/>
    </location>
</feature>
<evidence type="ECO:0000313" key="3">
    <source>
        <dbReference type="Proteomes" id="UP000257109"/>
    </source>
</evidence>
<proteinExistence type="predicted"/>
<dbReference type="EMBL" id="QJKJ01005201">
    <property type="protein sequence ID" value="RDX91114.1"/>
    <property type="molecule type" value="Genomic_DNA"/>
</dbReference>
<sequence>MAALGGSWSSGFLSDVLLPLHFLRKACCVHGLIFVLLGGFTNFGSLYACLYRTKLRRTYGIQGTLFCDCVVSFCCVSLSICQEHRELQARGFHVSAGWNRNVELDTPGVMQAPSMEAAMNR</sequence>
<dbReference type="Pfam" id="PF04749">
    <property type="entry name" value="PLAC8"/>
    <property type="match status" value="1"/>
</dbReference>
<evidence type="ECO:0000256" key="1">
    <source>
        <dbReference type="SAM" id="Phobius"/>
    </source>
</evidence>
<dbReference type="InterPro" id="IPR006461">
    <property type="entry name" value="PLAC_motif_containing"/>
</dbReference>
<name>A0A371GKP5_MUCPR</name>
<dbReference type="PANTHER" id="PTHR15907">
    <property type="entry name" value="DUF614 FAMILY PROTEIN-RELATED"/>
    <property type="match status" value="1"/>
</dbReference>
<keyword evidence="1" id="KW-1133">Transmembrane helix</keyword>
<protein>
    <submittedName>
        <fullName evidence="2">Protein PLANT CADMIUM RESISTANCE 3</fullName>
    </submittedName>
</protein>
<reference evidence="2" key="1">
    <citation type="submission" date="2018-05" db="EMBL/GenBank/DDBJ databases">
        <title>Draft genome of Mucuna pruriens seed.</title>
        <authorList>
            <person name="Nnadi N.E."/>
            <person name="Vos R."/>
            <person name="Hasami M.H."/>
            <person name="Devisetty U.K."/>
            <person name="Aguiy J.C."/>
        </authorList>
    </citation>
    <scope>NUCLEOTIDE SEQUENCE [LARGE SCALE GENOMIC DNA]</scope>
    <source>
        <strain evidence="2">JCA_2017</strain>
    </source>
</reference>
<keyword evidence="1" id="KW-0812">Transmembrane</keyword>
<dbReference type="OrthoDB" id="1045822at2759"/>
<comment type="caution">
    <text evidence="2">The sequence shown here is derived from an EMBL/GenBank/DDBJ whole genome shotgun (WGS) entry which is preliminary data.</text>
</comment>
<dbReference type="STRING" id="157652.A0A371GKP5"/>
<keyword evidence="1" id="KW-0472">Membrane</keyword>
<accession>A0A371GKP5</accession>
<gene>
    <name evidence="2" type="primary">PCR3</name>
    <name evidence="2" type="ORF">CR513_26943</name>
</gene>
<keyword evidence="3" id="KW-1185">Reference proteome</keyword>
<dbReference type="NCBIfam" id="TIGR01571">
    <property type="entry name" value="A_thal_Cys_rich"/>
    <property type="match status" value="1"/>
</dbReference>
<evidence type="ECO:0000313" key="2">
    <source>
        <dbReference type="EMBL" id="RDX91114.1"/>
    </source>
</evidence>